<keyword evidence="2" id="KW-1185">Reference proteome</keyword>
<evidence type="ECO:0000313" key="1">
    <source>
        <dbReference type="EMBL" id="GAY73841.1"/>
    </source>
</evidence>
<dbReference type="AlphaFoldDB" id="A0A401FNP6"/>
<proteinExistence type="predicted"/>
<sequence length="109" mass="13021">MIPAHEARIIADKIKPLFKNIRGDHYKLQIIDSKQNKQYTIFFSRQPKNGSMIVNPVYTIDEYKLEHLENVLNELENYYKFTQEYRGFVGQLWPSNGNPVQFRKESREL</sequence>
<accession>A0A401FNP6</accession>
<reference evidence="1 2" key="1">
    <citation type="submission" date="2017-11" db="EMBL/GenBank/DDBJ databases">
        <title>Draft Genome Sequence of Lactobacillus curieae NBRC 111893 isolated from Koso, a Japanese sugar-Vegetable Fermented Beverage.</title>
        <authorList>
            <person name="Chiou T.Y."/>
            <person name="Oshima K."/>
            <person name="Suda W."/>
            <person name="Hattori M."/>
            <person name="Takahashi T."/>
        </authorList>
    </citation>
    <scope>NUCLEOTIDE SEQUENCE [LARGE SCALE GENOMIC DNA]</scope>
    <source>
        <strain evidence="1 2">NBRC111893</strain>
    </source>
</reference>
<dbReference type="Proteomes" id="UP000286974">
    <property type="component" value="Unassembled WGS sequence"/>
</dbReference>
<dbReference type="EMBL" id="BEXA01000004">
    <property type="protein sequence ID" value="GAY73841.1"/>
    <property type="molecule type" value="Genomic_DNA"/>
</dbReference>
<protein>
    <recommendedName>
        <fullName evidence="3">Acetyl-CoA carboxylase</fullName>
    </recommendedName>
</protein>
<dbReference type="RefSeq" id="WP_125008638.1">
    <property type="nucleotide sequence ID" value="NZ_BEXA01000004.1"/>
</dbReference>
<gene>
    <name evidence="1" type="ORF">NBRC111893_1987</name>
</gene>
<organism evidence="1 2">
    <name type="scientific">Lentilactobacillus kosonis</name>
    <dbReference type="NCBI Taxonomy" id="2810561"/>
    <lineage>
        <taxon>Bacteria</taxon>
        <taxon>Bacillati</taxon>
        <taxon>Bacillota</taxon>
        <taxon>Bacilli</taxon>
        <taxon>Lactobacillales</taxon>
        <taxon>Lactobacillaceae</taxon>
        <taxon>Lentilactobacillus</taxon>
    </lineage>
</organism>
<dbReference type="OrthoDB" id="2248172at2"/>
<name>A0A401FNP6_9LACO</name>
<evidence type="ECO:0000313" key="2">
    <source>
        <dbReference type="Proteomes" id="UP000286974"/>
    </source>
</evidence>
<comment type="caution">
    <text evidence="1">The sequence shown here is derived from an EMBL/GenBank/DDBJ whole genome shotgun (WGS) entry which is preliminary data.</text>
</comment>
<evidence type="ECO:0008006" key="3">
    <source>
        <dbReference type="Google" id="ProtNLM"/>
    </source>
</evidence>